<evidence type="ECO:0000313" key="2">
    <source>
        <dbReference type="EMBL" id="EFT83539.1"/>
    </source>
</evidence>
<feature type="compositionally biased region" description="Polar residues" evidence="1">
    <location>
        <begin position="23"/>
        <end position="42"/>
    </location>
</feature>
<dbReference type="HOGENOM" id="CLU_3255219_0_0_11"/>
<proteinExistence type="predicted"/>
<feature type="region of interest" description="Disordered" evidence="1">
    <location>
        <begin position="1"/>
        <end position="42"/>
    </location>
</feature>
<sequence length="42" mass="4656">MTVSLFGDDLSLDQRPRGRGFESMTSKPRSRINGSKSMAPNQ</sequence>
<dbReference type="EMBL" id="AEON01000001">
    <property type="protein sequence ID" value="EFT83539.1"/>
    <property type="molecule type" value="Genomic_DNA"/>
</dbReference>
<reference evidence="2 3" key="1">
    <citation type="submission" date="2010-12" db="EMBL/GenBank/DDBJ databases">
        <authorList>
            <person name="Muzny D."/>
            <person name="Qin X."/>
            <person name="Buhay C."/>
            <person name="Dugan-Rocha S."/>
            <person name="Ding Y."/>
            <person name="Chen G."/>
            <person name="Hawes A."/>
            <person name="Holder M."/>
            <person name="Jhangiani S."/>
            <person name="Johnson A."/>
            <person name="Khan Z."/>
            <person name="Li Z."/>
            <person name="Liu W."/>
            <person name="Liu X."/>
            <person name="Perez L."/>
            <person name="Shen H."/>
            <person name="Wang Q."/>
            <person name="Watt J."/>
            <person name="Xi L."/>
            <person name="Xin Y."/>
            <person name="Zhou J."/>
            <person name="Deng J."/>
            <person name="Jiang H."/>
            <person name="Liu Y."/>
            <person name="Qu J."/>
            <person name="Song X.-Z."/>
            <person name="Zhang L."/>
            <person name="Villasana D."/>
            <person name="Johnson A."/>
            <person name="Liu J."/>
            <person name="Liyanage D."/>
            <person name="Lorensuhewa L."/>
            <person name="Robinson T."/>
            <person name="Song A."/>
            <person name="Song B.-B."/>
            <person name="Dinh H."/>
            <person name="Thornton R."/>
            <person name="Coyle M."/>
            <person name="Francisco L."/>
            <person name="Jackson L."/>
            <person name="Javaid M."/>
            <person name="Korchina V."/>
            <person name="Kovar C."/>
            <person name="Mata R."/>
            <person name="Mathew T."/>
            <person name="Ngo R."/>
            <person name="Nguyen L."/>
            <person name="Nguyen N."/>
            <person name="Okwuonu G."/>
            <person name="Ongeri F."/>
            <person name="Pham C."/>
            <person name="Simmons D."/>
            <person name="Wilczek-Boney K."/>
            <person name="Hale W."/>
            <person name="Jakkamsetti A."/>
            <person name="Pham P."/>
            <person name="Ruth R."/>
            <person name="San Lucas F."/>
            <person name="Warren J."/>
            <person name="Zhang J."/>
            <person name="Zhao Z."/>
            <person name="Zhou C."/>
            <person name="Zhu D."/>
            <person name="Lee S."/>
            <person name="Bess C."/>
            <person name="Blankenburg K."/>
            <person name="Forbes L."/>
            <person name="Fu Q."/>
            <person name="Gubbala S."/>
            <person name="Hirani K."/>
            <person name="Jayaseelan J.C."/>
            <person name="Lara F."/>
            <person name="Munidasa M."/>
            <person name="Palculict T."/>
            <person name="Patil S."/>
            <person name="Pu L.-L."/>
            <person name="Saada N."/>
            <person name="Tang L."/>
            <person name="Weissenberger G."/>
            <person name="Zhu Y."/>
            <person name="Hemphill L."/>
            <person name="Shang Y."/>
            <person name="Youmans B."/>
            <person name="Ayvaz T."/>
            <person name="Ross M."/>
            <person name="Santibanez J."/>
            <person name="Aqrawi P."/>
            <person name="Gross S."/>
            <person name="Joshi V."/>
            <person name="Fowler G."/>
            <person name="Nazareth L."/>
            <person name="Reid J."/>
            <person name="Worley K."/>
            <person name="Petrosino J."/>
            <person name="Highlander S."/>
            <person name="Gibbs R."/>
        </authorList>
    </citation>
    <scope>NUCLEOTIDE SEQUENCE [LARGE SCALE GENOMIC DNA]</scope>
    <source>
        <strain evidence="2 3">DSM 10105</strain>
    </source>
</reference>
<protein>
    <submittedName>
        <fullName evidence="2">Uncharacterized protein</fullName>
    </submittedName>
</protein>
<keyword evidence="3" id="KW-1185">Reference proteome</keyword>
<dbReference type="Proteomes" id="UP000004946">
    <property type="component" value="Chromosome"/>
</dbReference>
<comment type="caution">
    <text evidence="2">The sequence shown here is derived from an EMBL/GenBank/DDBJ whole genome shotgun (WGS) entry which is preliminary data.</text>
</comment>
<organism evidence="2 3">
    <name type="scientific">Parascardovia denticolens DSM 10105 = JCM 12538</name>
    <dbReference type="NCBI Taxonomy" id="864564"/>
    <lineage>
        <taxon>Bacteria</taxon>
        <taxon>Bacillati</taxon>
        <taxon>Actinomycetota</taxon>
        <taxon>Actinomycetes</taxon>
        <taxon>Bifidobacteriales</taxon>
        <taxon>Bifidobacteriaceae</taxon>
        <taxon>Parascardovia</taxon>
    </lineage>
</organism>
<evidence type="ECO:0000256" key="1">
    <source>
        <dbReference type="SAM" id="MobiDB-lite"/>
    </source>
</evidence>
<gene>
    <name evidence="2" type="ORF">HMPREF0620_0544</name>
</gene>
<name>E6K158_PARDN</name>
<dbReference type="AlphaFoldDB" id="E6K158"/>
<accession>E6K158</accession>
<evidence type="ECO:0000313" key="3">
    <source>
        <dbReference type="Proteomes" id="UP000004946"/>
    </source>
</evidence>